<dbReference type="STRING" id="886293.Sinac_5381"/>
<name>L0DJG7_SINAD</name>
<dbReference type="AlphaFoldDB" id="L0DJG7"/>
<organism evidence="3 4">
    <name type="scientific">Singulisphaera acidiphila (strain ATCC BAA-1392 / DSM 18658 / VKM B-2454 / MOB10)</name>
    <dbReference type="NCBI Taxonomy" id="886293"/>
    <lineage>
        <taxon>Bacteria</taxon>
        <taxon>Pseudomonadati</taxon>
        <taxon>Planctomycetota</taxon>
        <taxon>Planctomycetia</taxon>
        <taxon>Isosphaerales</taxon>
        <taxon>Isosphaeraceae</taxon>
        <taxon>Singulisphaera</taxon>
    </lineage>
</organism>
<keyword evidence="4" id="KW-1185">Reference proteome</keyword>
<protein>
    <submittedName>
        <fullName evidence="3">Molybdopterin-guanine dinucleotide biosynthesis protein A</fullName>
    </submittedName>
</protein>
<evidence type="ECO:0000313" key="4">
    <source>
        <dbReference type="Proteomes" id="UP000010798"/>
    </source>
</evidence>
<dbReference type="KEGG" id="saci:Sinac_5381"/>
<dbReference type="InterPro" id="IPR029044">
    <property type="entry name" value="Nucleotide-diphossugar_trans"/>
</dbReference>
<dbReference type="InterPro" id="IPR025877">
    <property type="entry name" value="MobA-like_NTP_Trfase"/>
</dbReference>
<dbReference type="Pfam" id="PF12804">
    <property type="entry name" value="NTP_transf_3"/>
    <property type="match status" value="1"/>
</dbReference>
<proteinExistence type="predicted"/>
<dbReference type="SUPFAM" id="SSF53448">
    <property type="entry name" value="Nucleotide-diphospho-sugar transferases"/>
    <property type="match status" value="1"/>
</dbReference>
<sequence>MGQSKAWLAFGPECLLQRVIRIVGEVVDTDAIVVVAAPGQECPPLPDSVRIVRDPVAGRGPLQGLAAGLAALPASVEVVFATATDAPFLRPAWIRGLYEWLGANDLAIPFADGFHHPLSAVYRRATTLPAIENLLRQDRLRLLDLMGTLRTHVVVENELRRVDPELASLRNLNTPEAYVKALSDAGFPAPLP</sequence>
<dbReference type="HOGENOM" id="CLU_055597_3_2_0"/>
<reference evidence="3 4" key="1">
    <citation type="submission" date="2012-02" db="EMBL/GenBank/DDBJ databases">
        <title>Complete sequence of chromosome of Singulisphaera acidiphila DSM 18658.</title>
        <authorList>
            <consortium name="US DOE Joint Genome Institute (JGI-PGF)"/>
            <person name="Lucas S."/>
            <person name="Copeland A."/>
            <person name="Lapidus A."/>
            <person name="Glavina del Rio T."/>
            <person name="Dalin E."/>
            <person name="Tice H."/>
            <person name="Bruce D."/>
            <person name="Goodwin L."/>
            <person name="Pitluck S."/>
            <person name="Peters L."/>
            <person name="Ovchinnikova G."/>
            <person name="Chertkov O."/>
            <person name="Kyrpides N."/>
            <person name="Mavromatis K."/>
            <person name="Ivanova N."/>
            <person name="Brettin T."/>
            <person name="Detter J.C."/>
            <person name="Han C."/>
            <person name="Larimer F."/>
            <person name="Land M."/>
            <person name="Hauser L."/>
            <person name="Markowitz V."/>
            <person name="Cheng J.-F."/>
            <person name="Hugenholtz P."/>
            <person name="Woyke T."/>
            <person name="Wu D."/>
            <person name="Tindall B."/>
            <person name="Pomrenke H."/>
            <person name="Brambilla E."/>
            <person name="Klenk H.-P."/>
            <person name="Eisen J.A."/>
        </authorList>
    </citation>
    <scope>NUCLEOTIDE SEQUENCE [LARGE SCALE GENOMIC DNA]</scope>
    <source>
        <strain evidence="4">ATCC BAA-1392 / DSM 18658 / VKM B-2454 / MOB10</strain>
    </source>
</reference>
<dbReference type="EMBL" id="CP003364">
    <property type="protein sequence ID" value="AGA29529.1"/>
    <property type="molecule type" value="Genomic_DNA"/>
</dbReference>
<dbReference type="PANTHER" id="PTHR19136">
    <property type="entry name" value="MOLYBDENUM COFACTOR GUANYLYLTRANSFERASE"/>
    <property type="match status" value="1"/>
</dbReference>
<dbReference type="PANTHER" id="PTHR19136:SF81">
    <property type="entry name" value="MOLYBDENUM COFACTOR GUANYLYLTRANSFERASE"/>
    <property type="match status" value="1"/>
</dbReference>
<keyword evidence="1" id="KW-0808">Transferase</keyword>
<dbReference type="Gene3D" id="3.90.550.10">
    <property type="entry name" value="Spore Coat Polysaccharide Biosynthesis Protein SpsA, Chain A"/>
    <property type="match status" value="1"/>
</dbReference>
<feature type="domain" description="MobA-like NTP transferase" evidence="2">
    <location>
        <begin position="1"/>
        <end position="141"/>
    </location>
</feature>
<evidence type="ECO:0000256" key="1">
    <source>
        <dbReference type="ARBA" id="ARBA00022679"/>
    </source>
</evidence>
<dbReference type="GO" id="GO:0016779">
    <property type="term" value="F:nucleotidyltransferase activity"/>
    <property type="evidence" value="ECO:0007669"/>
    <property type="project" value="TreeGrafter"/>
</dbReference>
<dbReference type="Proteomes" id="UP000010798">
    <property type="component" value="Chromosome"/>
</dbReference>
<evidence type="ECO:0000259" key="2">
    <source>
        <dbReference type="Pfam" id="PF12804"/>
    </source>
</evidence>
<evidence type="ECO:0000313" key="3">
    <source>
        <dbReference type="EMBL" id="AGA29529.1"/>
    </source>
</evidence>
<gene>
    <name evidence="3" type="ordered locus">Sinac_5381</name>
</gene>
<accession>L0DJG7</accession>
<dbReference type="eggNOG" id="COG0746">
    <property type="taxonomic scope" value="Bacteria"/>
</dbReference>